<evidence type="ECO:0000313" key="2">
    <source>
        <dbReference type="EMBL" id="KAF2558906.1"/>
    </source>
</evidence>
<dbReference type="Proteomes" id="UP000712281">
    <property type="component" value="Unassembled WGS sequence"/>
</dbReference>
<reference evidence="2" key="1">
    <citation type="submission" date="2019-12" db="EMBL/GenBank/DDBJ databases">
        <title>Genome sequencing and annotation of Brassica cretica.</title>
        <authorList>
            <person name="Studholme D.J."/>
            <person name="Sarris P.F."/>
        </authorList>
    </citation>
    <scope>NUCLEOTIDE SEQUENCE</scope>
    <source>
        <strain evidence="2">PFS-001/15</strain>
        <tissue evidence="2">Leaf</tissue>
    </source>
</reference>
<sequence>MQTNKLCLTLIDPTVYYDPMRVVKQQIGYMEIGDNPGFIVACHYNHEADEESEYAASFDNHTQQSIDSVIQLTIDNNPRESIDSSPLNEIFFLPEHCYPIFAINSQHPASKDYQYDVDILLPEMRFDEYDENYHKEKMIEYRGPGMDDEGVLHTSHTTNESTLIDSDVKQSIDINHIPDSIVKIENNTNYSYLTLDEFDIFRDPEGQAGAMDGRVLNICKEDVADIIAMNGPRSLFHTHNRAFDQPSTDTRPASFGDRLQSFD</sequence>
<proteinExistence type="predicted"/>
<protein>
    <submittedName>
        <fullName evidence="2">Uncharacterized protein</fullName>
    </submittedName>
</protein>
<dbReference type="EMBL" id="QGKW02001940">
    <property type="protein sequence ID" value="KAF2558906.1"/>
    <property type="molecule type" value="Genomic_DNA"/>
</dbReference>
<dbReference type="AlphaFoldDB" id="A0A8S9HRS8"/>
<feature type="region of interest" description="Disordered" evidence="1">
    <location>
        <begin position="239"/>
        <end position="263"/>
    </location>
</feature>
<evidence type="ECO:0000313" key="3">
    <source>
        <dbReference type="Proteomes" id="UP000712281"/>
    </source>
</evidence>
<name>A0A8S9HRS8_BRACR</name>
<comment type="caution">
    <text evidence="2">The sequence shown here is derived from an EMBL/GenBank/DDBJ whole genome shotgun (WGS) entry which is preliminary data.</text>
</comment>
<accession>A0A8S9HRS8</accession>
<organism evidence="2 3">
    <name type="scientific">Brassica cretica</name>
    <name type="common">Mustard</name>
    <dbReference type="NCBI Taxonomy" id="69181"/>
    <lineage>
        <taxon>Eukaryota</taxon>
        <taxon>Viridiplantae</taxon>
        <taxon>Streptophyta</taxon>
        <taxon>Embryophyta</taxon>
        <taxon>Tracheophyta</taxon>
        <taxon>Spermatophyta</taxon>
        <taxon>Magnoliopsida</taxon>
        <taxon>eudicotyledons</taxon>
        <taxon>Gunneridae</taxon>
        <taxon>Pentapetalae</taxon>
        <taxon>rosids</taxon>
        <taxon>malvids</taxon>
        <taxon>Brassicales</taxon>
        <taxon>Brassicaceae</taxon>
        <taxon>Brassiceae</taxon>
        <taxon>Brassica</taxon>
    </lineage>
</organism>
<evidence type="ECO:0000256" key="1">
    <source>
        <dbReference type="SAM" id="MobiDB-lite"/>
    </source>
</evidence>
<gene>
    <name evidence="2" type="ORF">F2Q68_00015205</name>
</gene>